<keyword evidence="2" id="KW-1185">Reference proteome</keyword>
<name>A0AC61DD42_9FIRM</name>
<evidence type="ECO:0000313" key="2">
    <source>
        <dbReference type="Proteomes" id="UP000224460"/>
    </source>
</evidence>
<sequence length="264" mass="28499">MKANKLIKVIALVGIGVLSIGLMAGCGAKKNEAEPGVASASPSEEKNYIVMGTNAEFEPFEYREGSEVVGFDVEIAKAVAAKMGKELKIEDMEFNSLIVALNNKQIDFIAAGMSVNPEREAQVDFSDKYFKSKQAIIVKADNNEIQTADDLVGKKVGVQLGTTGDLFVSMTEGIEVISFDKGPLAVMDLKAGKVDAVVIDAEPAKKLVEGQSDVKVIEAPFVEEEYAIAVRKGDTELLTAINETIKEMKENGEYDKALATYFTE</sequence>
<organism evidence="1 2">
    <name type="scientific">Sporanaerobium hydrogeniformans</name>
    <dbReference type="NCBI Taxonomy" id="3072179"/>
    <lineage>
        <taxon>Bacteria</taxon>
        <taxon>Bacillati</taxon>
        <taxon>Bacillota</taxon>
        <taxon>Clostridia</taxon>
        <taxon>Lachnospirales</taxon>
        <taxon>Lachnospiraceae</taxon>
        <taxon>Sporanaerobium</taxon>
    </lineage>
</organism>
<accession>A0AC61DD42</accession>
<protein>
    <submittedName>
        <fullName evidence="1">ABC transporter substrate-binding protein</fullName>
    </submittedName>
</protein>
<gene>
    <name evidence="1" type="ORF">CS063_05960</name>
</gene>
<comment type="caution">
    <text evidence="1">The sequence shown here is derived from an EMBL/GenBank/DDBJ whole genome shotgun (WGS) entry which is preliminary data.</text>
</comment>
<evidence type="ECO:0000313" key="1">
    <source>
        <dbReference type="EMBL" id="PHV71234.1"/>
    </source>
</evidence>
<reference evidence="1" key="1">
    <citation type="submission" date="2017-10" db="EMBL/GenBank/DDBJ databases">
        <title>Genome sequence of cellulolytic Lachnospiraceae bacterium XHS1971 isolated from hotspring sediment.</title>
        <authorList>
            <person name="Vasudevan G."/>
            <person name="Joshi A.J."/>
            <person name="Hivarkar S."/>
            <person name="Lanjekar V.B."/>
            <person name="Dhakephalkar P.K."/>
            <person name="Dagar S."/>
        </authorList>
    </citation>
    <scope>NUCLEOTIDE SEQUENCE</scope>
    <source>
        <strain evidence="1">XHS1971</strain>
    </source>
</reference>
<proteinExistence type="predicted"/>
<dbReference type="Proteomes" id="UP000224460">
    <property type="component" value="Unassembled WGS sequence"/>
</dbReference>
<dbReference type="EMBL" id="PEDL01000004">
    <property type="protein sequence ID" value="PHV71234.1"/>
    <property type="molecule type" value="Genomic_DNA"/>
</dbReference>